<protein>
    <submittedName>
        <fullName evidence="2">Retrotransposon protein</fullName>
    </submittedName>
</protein>
<proteinExistence type="predicted"/>
<evidence type="ECO:0000313" key="3">
    <source>
        <dbReference type="Proteomes" id="UP000198211"/>
    </source>
</evidence>
<name>A0A225W4A3_9STRA</name>
<dbReference type="InterPro" id="IPR043502">
    <property type="entry name" value="DNA/RNA_pol_sf"/>
</dbReference>
<sequence length="107" mass="12594">MKPDAVPNNRGPFRLSKVEQDGLKLFVAKKLKKDYRYVNSQSIVPKIPIPPIDELFDQRYGCTIFSVIGLAQEYHQMRIVFQRRKYTTFRTHAETYQWCVTPVAEIE</sequence>
<dbReference type="EMBL" id="NBNE01001804">
    <property type="protein sequence ID" value="OWZ12581.1"/>
    <property type="molecule type" value="Genomic_DNA"/>
</dbReference>
<comment type="caution">
    <text evidence="2">The sequence shown here is derived from an EMBL/GenBank/DDBJ whole genome shotgun (WGS) entry which is preliminary data.</text>
</comment>
<organism evidence="2 3">
    <name type="scientific">Phytophthora megakarya</name>
    <dbReference type="NCBI Taxonomy" id="4795"/>
    <lineage>
        <taxon>Eukaryota</taxon>
        <taxon>Sar</taxon>
        <taxon>Stramenopiles</taxon>
        <taxon>Oomycota</taxon>
        <taxon>Peronosporomycetes</taxon>
        <taxon>Peronosporales</taxon>
        <taxon>Peronosporaceae</taxon>
        <taxon>Phytophthora</taxon>
    </lineage>
</organism>
<dbReference type="InterPro" id="IPR053134">
    <property type="entry name" value="RNA-dir_DNA_polymerase"/>
</dbReference>
<dbReference type="InterPro" id="IPR001156">
    <property type="entry name" value="Transferrin-like_dom"/>
</dbReference>
<keyword evidence="3" id="KW-1185">Reference proteome</keyword>
<gene>
    <name evidence="2" type="ORF">PHMEG_00014233</name>
</gene>
<dbReference type="PANTHER" id="PTHR24559">
    <property type="entry name" value="TRANSPOSON TY3-I GAG-POL POLYPROTEIN"/>
    <property type="match status" value="1"/>
</dbReference>
<evidence type="ECO:0000313" key="2">
    <source>
        <dbReference type="EMBL" id="OWZ12581.1"/>
    </source>
</evidence>
<dbReference type="Gene3D" id="3.10.10.10">
    <property type="entry name" value="HIV Type 1 Reverse Transcriptase, subunit A, domain 1"/>
    <property type="match status" value="1"/>
</dbReference>
<dbReference type="PANTHER" id="PTHR24559:SF451">
    <property type="entry name" value="REVERSE TRANSCRIPTASE"/>
    <property type="match status" value="1"/>
</dbReference>
<dbReference type="SUPFAM" id="SSF56672">
    <property type="entry name" value="DNA/RNA polymerases"/>
    <property type="match status" value="1"/>
</dbReference>
<dbReference type="InterPro" id="IPR043128">
    <property type="entry name" value="Rev_trsase/Diguanyl_cyclase"/>
</dbReference>
<dbReference type="Gene3D" id="3.30.70.270">
    <property type="match status" value="1"/>
</dbReference>
<evidence type="ECO:0000259" key="1">
    <source>
        <dbReference type="PROSITE" id="PS51408"/>
    </source>
</evidence>
<dbReference type="AlphaFoldDB" id="A0A225W4A3"/>
<accession>A0A225W4A3</accession>
<dbReference type="OrthoDB" id="161383at2759"/>
<dbReference type="Proteomes" id="UP000198211">
    <property type="component" value="Unassembled WGS sequence"/>
</dbReference>
<dbReference type="PROSITE" id="PS51408">
    <property type="entry name" value="TRANSFERRIN_LIKE_4"/>
    <property type="match status" value="1"/>
</dbReference>
<reference evidence="3" key="1">
    <citation type="submission" date="2017-03" db="EMBL/GenBank/DDBJ databases">
        <title>Phytopthora megakarya and P. palmivora, two closely related causual agents of cacao black pod achieved similar genome size and gene model numbers by different mechanisms.</title>
        <authorList>
            <person name="Ali S."/>
            <person name="Shao J."/>
            <person name="Larry D.J."/>
            <person name="Kronmiller B."/>
            <person name="Shen D."/>
            <person name="Strem M.D."/>
            <person name="Melnick R.L."/>
            <person name="Guiltinan M.J."/>
            <person name="Tyler B.M."/>
            <person name="Meinhardt L.W."/>
            <person name="Bailey B.A."/>
        </authorList>
    </citation>
    <scope>NUCLEOTIDE SEQUENCE [LARGE SCALE GENOMIC DNA]</scope>
    <source>
        <strain evidence="3">zdho120</strain>
    </source>
</reference>
<feature type="domain" description="Transferrin-like" evidence="1">
    <location>
        <begin position="96"/>
        <end position="107"/>
    </location>
</feature>